<dbReference type="EMBL" id="FOQU01000005">
    <property type="protein sequence ID" value="SFJ01583.1"/>
    <property type="molecule type" value="Genomic_DNA"/>
</dbReference>
<evidence type="ECO:0000313" key="3">
    <source>
        <dbReference type="Proteomes" id="UP000199548"/>
    </source>
</evidence>
<dbReference type="AlphaFoldDB" id="A0A1I3MX50"/>
<protein>
    <submittedName>
        <fullName evidence="2">Uncharacterized protein</fullName>
    </submittedName>
</protein>
<evidence type="ECO:0000313" key="2">
    <source>
        <dbReference type="EMBL" id="SFJ01583.1"/>
    </source>
</evidence>
<keyword evidence="3" id="KW-1185">Reference proteome</keyword>
<feature type="region of interest" description="Disordered" evidence="1">
    <location>
        <begin position="59"/>
        <end position="78"/>
    </location>
</feature>
<reference evidence="2 3" key="1">
    <citation type="submission" date="2016-10" db="EMBL/GenBank/DDBJ databases">
        <authorList>
            <person name="de Groot N.N."/>
        </authorList>
    </citation>
    <scope>NUCLEOTIDE SEQUENCE [LARGE SCALE GENOMIC DNA]</scope>
    <source>
        <strain evidence="2 3">LMG 23650</strain>
    </source>
</reference>
<dbReference type="STRING" id="420953.SAMN05192543_105146"/>
<sequence>MPMPPGQYYKPGRNRWSSESFLFAIGNIDMSRAAQPVETTCRLMANYFCLFFVYLATGDRSGSQDGPITLPPRIEAKP</sequence>
<organism evidence="2 3">
    <name type="scientific">Paraburkholderia megapolitana</name>
    <dbReference type="NCBI Taxonomy" id="420953"/>
    <lineage>
        <taxon>Bacteria</taxon>
        <taxon>Pseudomonadati</taxon>
        <taxon>Pseudomonadota</taxon>
        <taxon>Betaproteobacteria</taxon>
        <taxon>Burkholderiales</taxon>
        <taxon>Burkholderiaceae</taxon>
        <taxon>Paraburkholderia</taxon>
    </lineage>
</organism>
<gene>
    <name evidence="2" type="ORF">SAMN05192543_105146</name>
</gene>
<name>A0A1I3MX50_9BURK</name>
<dbReference type="Proteomes" id="UP000199548">
    <property type="component" value="Unassembled WGS sequence"/>
</dbReference>
<accession>A0A1I3MX50</accession>
<proteinExistence type="predicted"/>
<evidence type="ECO:0000256" key="1">
    <source>
        <dbReference type="SAM" id="MobiDB-lite"/>
    </source>
</evidence>